<accession>A0ABP1GSL8</accession>
<dbReference type="Gene3D" id="2.130.10.10">
    <property type="entry name" value="YVTN repeat-like/Quinoprotein amine dehydrogenase"/>
    <property type="match status" value="1"/>
</dbReference>
<dbReference type="InterPro" id="IPR036322">
    <property type="entry name" value="WD40_repeat_dom_sf"/>
</dbReference>
<evidence type="ECO:0000313" key="1">
    <source>
        <dbReference type="EMBL" id="CAL5978802.1"/>
    </source>
</evidence>
<comment type="caution">
    <text evidence="1">The sequence shown here is derived from an EMBL/GenBank/DDBJ whole genome shotgun (WGS) entry which is preliminary data.</text>
</comment>
<dbReference type="InterPro" id="IPR015943">
    <property type="entry name" value="WD40/YVTN_repeat-like_dom_sf"/>
</dbReference>
<dbReference type="Proteomes" id="UP001642409">
    <property type="component" value="Unassembled WGS sequence"/>
</dbReference>
<proteinExistence type="predicted"/>
<keyword evidence="2" id="KW-1185">Reference proteome</keyword>
<dbReference type="EMBL" id="CAXDID020000009">
    <property type="protein sequence ID" value="CAL5978802.1"/>
    <property type="molecule type" value="Genomic_DNA"/>
</dbReference>
<dbReference type="SUPFAM" id="SSF50978">
    <property type="entry name" value="WD40 repeat-like"/>
    <property type="match status" value="1"/>
</dbReference>
<gene>
    <name evidence="1" type="ORF">HINF_LOCUS4963</name>
</gene>
<organism evidence="1 2">
    <name type="scientific">Hexamita inflata</name>
    <dbReference type="NCBI Taxonomy" id="28002"/>
    <lineage>
        <taxon>Eukaryota</taxon>
        <taxon>Metamonada</taxon>
        <taxon>Diplomonadida</taxon>
        <taxon>Hexamitidae</taxon>
        <taxon>Hexamitinae</taxon>
        <taxon>Hexamita</taxon>
    </lineage>
</organism>
<reference evidence="1 2" key="1">
    <citation type="submission" date="2024-07" db="EMBL/GenBank/DDBJ databases">
        <authorList>
            <person name="Akdeniz Z."/>
        </authorList>
    </citation>
    <scope>NUCLEOTIDE SEQUENCE [LARGE SCALE GENOMIC DNA]</scope>
</reference>
<evidence type="ECO:0000313" key="2">
    <source>
        <dbReference type="Proteomes" id="UP001642409"/>
    </source>
</evidence>
<protein>
    <submittedName>
        <fullName evidence="1">WD40/YVTN_repeat-like-containing domain superfamily</fullName>
    </submittedName>
</protein>
<sequence>MITRIRVRPSHISFISSSQVASSYQNTLYLFSHHSEDPFCTFNFESNIFDIVWSSRGQILIVEQTNSFILTYNGVEYIKTLLCCQAAPFTRCSFSNNGEYLVLGDINGQLAVYMLNGAEWTCILEYSIQSFIQRLQIVNINGYQCVLACNGVGEVYIINLVTQQVYNSQLKERINCVDLFNNKLYFGLRNGEIGISLLNTDGSLEEATYVKGKILREMCSTKHQIVGIDFDNNMFAIEDMKLIDTKALKCQQVEDKIGVVYENGDVRFM</sequence>
<name>A0ABP1GSL8_9EUKA</name>